<dbReference type="AlphaFoldDB" id="B3LXY2"/>
<dbReference type="PROSITE" id="PS51465">
    <property type="entry name" value="KAZAL_2"/>
    <property type="match status" value="1"/>
</dbReference>
<gene>
    <name evidence="3" type="primary">Dana\GF18194</name>
    <name evidence="3" type="synonym">dana_GLEANR_19453</name>
    <name evidence="3" type="ORF">GF18194</name>
</gene>
<evidence type="ECO:0000259" key="2">
    <source>
        <dbReference type="PROSITE" id="PS51465"/>
    </source>
</evidence>
<evidence type="ECO:0000313" key="4">
    <source>
        <dbReference type="Proteomes" id="UP000007801"/>
    </source>
</evidence>
<dbReference type="InterPro" id="IPR036058">
    <property type="entry name" value="Kazal_dom_sf"/>
</dbReference>
<protein>
    <recommendedName>
        <fullName evidence="2">Kazal-like domain-containing protein</fullName>
    </recommendedName>
</protein>
<dbReference type="InParanoid" id="B3LXY2"/>
<name>B3LXY2_DROAN</name>
<dbReference type="eggNOG" id="ENOG502SFMS">
    <property type="taxonomic scope" value="Eukaryota"/>
</dbReference>
<dbReference type="HOGENOM" id="CLU_175765_0_0_1"/>
<dbReference type="SUPFAM" id="SSF100895">
    <property type="entry name" value="Kazal-type serine protease inhibitors"/>
    <property type="match status" value="1"/>
</dbReference>
<dbReference type="EMBL" id="CH902617">
    <property type="protein sequence ID" value="EDV42838.1"/>
    <property type="molecule type" value="Genomic_DNA"/>
</dbReference>
<dbReference type="STRING" id="7217.B3LXY2"/>
<dbReference type="InterPro" id="IPR002350">
    <property type="entry name" value="Kazal_dom"/>
</dbReference>
<proteinExistence type="predicted"/>
<reference evidence="3 4" key="1">
    <citation type="journal article" date="2007" name="Nature">
        <title>Evolution of genes and genomes on the Drosophila phylogeny.</title>
        <authorList>
            <consortium name="Drosophila 12 Genomes Consortium"/>
            <person name="Clark A.G."/>
            <person name="Eisen M.B."/>
            <person name="Smith D.R."/>
            <person name="Bergman C.M."/>
            <person name="Oliver B."/>
            <person name="Markow T.A."/>
            <person name="Kaufman T.C."/>
            <person name="Kellis M."/>
            <person name="Gelbart W."/>
            <person name="Iyer V.N."/>
            <person name="Pollard D.A."/>
            <person name="Sackton T.B."/>
            <person name="Larracuente A.M."/>
            <person name="Singh N.D."/>
            <person name="Abad J.P."/>
            <person name="Abt D.N."/>
            <person name="Adryan B."/>
            <person name="Aguade M."/>
            <person name="Akashi H."/>
            <person name="Anderson W.W."/>
            <person name="Aquadro C.F."/>
            <person name="Ardell D.H."/>
            <person name="Arguello R."/>
            <person name="Artieri C.G."/>
            <person name="Barbash D.A."/>
            <person name="Barker D."/>
            <person name="Barsanti P."/>
            <person name="Batterham P."/>
            <person name="Batzoglou S."/>
            <person name="Begun D."/>
            <person name="Bhutkar A."/>
            <person name="Blanco E."/>
            <person name="Bosak S.A."/>
            <person name="Bradley R.K."/>
            <person name="Brand A.D."/>
            <person name="Brent M.R."/>
            <person name="Brooks A.N."/>
            <person name="Brown R.H."/>
            <person name="Butlin R.K."/>
            <person name="Caggese C."/>
            <person name="Calvi B.R."/>
            <person name="Bernardo de Carvalho A."/>
            <person name="Caspi A."/>
            <person name="Castrezana S."/>
            <person name="Celniker S.E."/>
            <person name="Chang J.L."/>
            <person name="Chapple C."/>
            <person name="Chatterji S."/>
            <person name="Chinwalla A."/>
            <person name="Civetta A."/>
            <person name="Clifton S.W."/>
            <person name="Comeron J.M."/>
            <person name="Costello J.C."/>
            <person name="Coyne J.A."/>
            <person name="Daub J."/>
            <person name="David R.G."/>
            <person name="Delcher A.L."/>
            <person name="Delehaunty K."/>
            <person name="Do C.B."/>
            <person name="Ebling H."/>
            <person name="Edwards K."/>
            <person name="Eickbush T."/>
            <person name="Evans J.D."/>
            <person name="Filipski A."/>
            <person name="Findeiss S."/>
            <person name="Freyhult E."/>
            <person name="Fulton L."/>
            <person name="Fulton R."/>
            <person name="Garcia A.C."/>
            <person name="Gardiner A."/>
            <person name="Garfield D.A."/>
            <person name="Garvin B.E."/>
            <person name="Gibson G."/>
            <person name="Gilbert D."/>
            <person name="Gnerre S."/>
            <person name="Godfrey J."/>
            <person name="Good R."/>
            <person name="Gotea V."/>
            <person name="Gravely B."/>
            <person name="Greenberg A.J."/>
            <person name="Griffiths-Jones S."/>
            <person name="Gross S."/>
            <person name="Guigo R."/>
            <person name="Gustafson E.A."/>
            <person name="Haerty W."/>
            <person name="Hahn M.W."/>
            <person name="Halligan D.L."/>
            <person name="Halpern A.L."/>
            <person name="Halter G.M."/>
            <person name="Han M.V."/>
            <person name="Heger A."/>
            <person name="Hillier L."/>
            <person name="Hinrichs A.S."/>
            <person name="Holmes I."/>
            <person name="Hoskins R.A."/>
            <person name="Hubisz M.J."/>
            <person name="Hultmark D."/>
            <person name="Huntley M.A."/>
            <person name="Jaffe D.B."/>
            <person name="Jagadeeshan S."/>
            <person name="Jeck W.R."/>
            <person name="Johnson J."/>
            <person name="Jones C.D."/>
            <person name="Jordan W.C."/>
            <person name="Karpen G.H."/>
            <person name="Kataoka E."/>
            <person name="Keightley P.D."/>
            <person name="Kheradpour P."/>
            <person name="Kirkness E.F."/>
            <person name="Koerich L.B."/>
            <person name="Kristiansen K."/>
            <person name="Kudrna D."/>
            <person name="Kulathinal R.J."/>
            <person name="Kumar S."/>
            <person name="Kwok R."/>
            <person name="Lander E."/>
            <person name="Langley C.H."/>
            <person name="Lapoint R."/>
            <person name="Lazzaro B.P."/>
            <person name="Lee S.J."/>
            <person name="Levesque L."/>
            <person name="Li R."/>
            <person name="Lin C.F."/>
            <person name="Lin M.F."/>
            <person name="Lindblad-Toh K."/>
            <person name="Llopart A."/>
            <person name="Long M."/>
            <person name="Low L."/>
            <person name="Lozovsky E."/>
            <person name="Lu J."/>
            <person name="Luo M."/>
            <person name="Machado C.A."/>
            <person name="Makalowski W."/>
            <person name="Marzo M."/>
            <person name="Matsuda M."/>
            <person name="Matzkin L."/>
            <person name="McAllister B."/>
            <person name="McBride C.S."/>
            <person name="McKernan B."/>
            <person name="McKernan K."/>
            <person name="Mendez-Lago M."/>
            <person name="Minx P."/>
            <person name="Mollenhauer M.U."/>
            <person name="Montooth K."/>
            <person name="Mount S.M."/>
            <person name="Mu X."/>
            <person name="Myers E."/>
            <person name="Negre B."/>
            <person name="Newfeld S."/>
            <person name="Nielsen R."/>
            <person name="Noor M.A."/>
            <person name="O'Grady P."/>
            <person name="Pachter L."/>
            <person name="Papaceit M."/>
            <person name="Parisi M.J."/>
            <person name="Parisi M."/>
            <person name="Parts L."/>
            <person name="Pedersen J.S."/>
            <person name="Pesole G."/>
            <person name="Phillippy A.M."/>
            <person name="Ponting C.P."/>
            <person name="Pop M."/>
            <person name="Porcelli D."/>
            <person name="Powell J.R."/>
            <person name="Prohaska S."/>
            <person name="Pruitt K."/>
            <person name="Puig M."/>
            <person name="Quesneville H."/>
            <person name="Ram K.R."/>
            <person name="Rand D."/>
            <person name="Rasmussen M.D."/>
            <person name="Reed L.K."/>
            <person name="Reenan R."/>
            <person name="Reily A."/>
            <person name="Remington K.A."/>
            <person name="Rieger T.T."/>
            <person name="Ritchie M.G."/>
            <person name="Robin C."/>
            <person name="Rogers Y.H."/>
            <person name="Rohde C."/>
            <person name="Rozas J."/>
            <person name="Rubenfield M.J."/>
            <person name="Ruiz A."/>
            <person name="Russo S."/>
            <person name="Salzberg S.L."/>
            <person name="Sanchez-Gracia A."/>
            <person name="Saranga D.J."/>
            <person name="Sato H."/>
            <person name="Schaeffer S.W."/>
            <person name="Schatz M.C."/>
            <person name="Schlenke T."/>
            <person name="Schwartz R."/>
            <person name="Segarra C."/>
            <person name="Singh R.S."/>
            <person name="Sirot L."/>
            <person name="Sirota M."/>
            <person name="Sisneros N.B."/>
            <person name="Smith C.D."/>
            <person name="Smith T.F."/>
            <person name="Spieth J."/>
            <person name="Stage D.E."/>
            <person name="Stark A."/>
            <person name="Stephan W."/>
            <person name="Strausberg R.L."/>
            <person name="Strempel S."/>
            <person name="Sturgill D."/>
            <person name="Sutton G."/>
            <person name="Sutton G.G."/>
            <person name="Tao W."/>
            <person name="Teichmann S."/>
            <person name="Tobari Y.N."/>
            <person name="Tomimura Y."/>
            <person name="Tsolas J.M."/>
            <person name="Valente V.L."/>
            <person name="Venter E."/>
            <person name="Venter J.C."/>
            <person name="Vicario S."/>
            <person name="Vieira F.G."/>
            <person name="Vilella A.J."/>
            <person name="Villasante A."/>
            <person name="Walenz B."/>
            <person name="Wang J."/>
            <person name="Wasserman M."/>
            <person name="Watts T."/>
            <person name="Wilson D."/>
            <person name="Wilson R.K."/>
            <person name="Wing R.A."/>
            <person name="Wolfner M.F."/>
            <person name="Wong A."/>
            <person name="Wong G.K."/>
            <person name="Wu C.I."/>
            <person name="Wu G."/>
            <person name="Yamamoto D."/>
            <person name="Yang H.P."/>
            <person name="Yang S.P."/>
            <person name="Yorke J.A."/>
            <person name="Yoshida K."/>
            <person name="Zdobnov E."/>
            <person name="Zhang P."/>
            <person name="Zhang Y."/>
            <person name="Zimin A.V."/>
            <person name="Baldwin J."/>
            <person name="Abdouelleil A."/>
            <person name="Abdulkadir J."/>
            <person name="Abebe A."/>
            <person name="Abera B."/>
            <person name="Abreu J."/>
            <person name="Acer S.C."/>
            <person name="Aftuck L."/>
            <person name="Alexander A."/>
            <person name="An P."/>
            <person name="Anderson E."/>
            <person name="Anderson S."/>
            <person name="Arachi H."/>
            <person name="Azer M."/>
            <person name="Bachantsang P."/>
            <person name="Barry A."/>
            <person name="Bayul T."/>
            <person name="Berlin A."/>
            <person name="Bessette D."/>
            <person name="Bloom T."/>
            <person name="Blye J."/>
            <person name="Boguslavskiy L."/>
            <person name="Bonnet C."/>
            <person name="Boukhgalter B."/>
            <person name="Bourzgui I."/>
            <person name="Brown A."/>
            <person name="Cahill P."/>
            <person name="Channer S."/>
            <person name="Cheshatsang Y."/>
            <person name="Chuda L."/>
            <person name="Citroen M."/>
            <person name="Collymore A."/>
            <person name="Cooke P."/>
            <person name="Costello M."/>
            <person name="D'Aco K."/>
            <person name="Daza R."/>
            <person name="De Haan G."/>
            <person name="DeGray S."/>
            <person name="DeMaso C."/>
            <person name="Dhargay N."/>
            <person name="Dooley K."/>
            <person name="Dooley E."/>
            <person name="Doricent M."/>
            <person name="Dorje P."/>
            <person name="Dorjee K."/>
            <person name="Dupes A."/>
            <person name="Elong R."/>
            <person name="Falk J."/>
            <person name="Farina A."/>
            <person name="Faro S."/>
            <person name="Ferguson D."/>
            <person name="Fisher S."/>
            <person name="Foley C.D."/>
            <person name="Franke A."/>
            <person name="Friedrich D."/>
            <person name="Gadbois L."/>
            <person name="Gearin G."/>
            <person name="Gearin C.R."/>
            <person name="Giannoukos G."/>
            <person name="Goode T."/>
            <person name="Graham J."/>
            <person name="Grandbois E."/>
            <person name="Grewal S."/>
            <person name="Gyaltsen K."/>
            <person name="Hafez N."/>
            <person name="Hagos B."/>
            <person name="Hall J."/>
            <person name="Henson C."/>
            <person name="Hollinger A."/>
            <person name="Honan T."/>
            <person name="Huard M.D."/>
            <person name="Hughes L."/>
            <person name="Hurhula B."/>
            <person name="Husby M.E."/>
            <person name="Kamat A."/>
            <person name="Kanga B."/>
            <person name="Kashin S."/>
            <person name="Khazanovich D."/>
            <person name="Kisner P."/>
            <person name="Lance K."/>
            <person name="Lara M."/>
            <person name="Lee W."/>
            <person name="Lennon N."/>
            <person name="Letendre F."/>
            <person name="LeVine R."/>
            <person name="Lipovsky A."/>
            <person name="Liu X."/>
            <person name="Liu J."/>
            <person name="Liu S."/>
            <person name="Lokyitsang T."/>
            <person name="Lokyitsang Y."/>
            <person name="Lubonja R."/>
            <person name="Lui A."/>
            <person name="MacDonald P."/>
            <person name="Magnisalis V."/>
            <person name="Maru K."/>
            <person name="Matthews C."/>
            <person name="McCusker W."/>
            <person name="McDonough S."/>
            <person name="Mehta T."/>
            <person name="Meldrim J."/>
            <person name="Meneus L."/>
            <person name="Mihai O."/>
            <person name="Mihalev A."/>
            <person name="Mihova T."/>
            <person name="Mittelman R."/>
            <person name="Mlenga V."/>
            <person name="Montmayeur A."/>
            <person name="Mulrain L."/>
            <person name="Navidi A."/>
            <person name="Naylor J."/>
            <person name="Negash T."/>
            <person name="Nguyen T."/>
            <person name="Nguyen N."/>
            <person name="Nicol R."/>
            <person name="Norbu C."/>
            <person name="Norbu N."/>
            <person name="Novod N."/>
            <person name="O'Neill B."/>
            <person name="Osman S."/>
            <person name="Markiewicz E."/>
            <person name="Oyono O.L."/>
            <person name="Patti C."/>
            <person name="Phunkhang P."/>
            <person name="Pierre F."/>
            <person name="Priest M."/>
            <person name="Raghuraman S."/>
            <person name="Rege F."/>
            <person name="Reyes R."/>
            <person name="Rise C."/>
            <person name="Rogov P."/>
            <person name="Ross K."/>
            <person name="Ryan E."/>
            <person name="Settipalli S."/>
            <person name="Shea T."/>
            <person name="Sherpa N."/>
            <person name="Shi L."/>
            <person name="Shih D."/>
            <person name="Sparrow T."/>
            <person name="Spaulding J."/>
            <person name="Stalker J."/>
            <person name="Stange-Thomann N."/>
            <person name="Stavropoulos S."/>
            <person name="Stone C."/>
            <person name="Strader C."/>
            <person name="Tesfaye S."/>
            <person name="Thomson T."/>
            <person name="Thoulutsang Y."/>
            <person name="Thoulutsang D."/>
            <person name="Topham K."/>
            <person name="Topping I."/>
            <person name="Tsamla T."/>
            <person name="Vassiliev H."/>
            <person name="Vo A."/>
            <person name="Wangchuk T."/>
            <person name="Wangdi T."/>
            <person name="Weiand M."/>
            <person name="Wilkinson J."/>
            <person name="Wilson A."/>
            <person name="Yadav S."/>
            <person name="Young G."/>
            <person name="Yu Q."/>
            <person name="Zembek L."/>
            <person name="Zhong D."/>
            <person name="Zimmer A."/>
            <person name="Zwirko Z."/>
            <person name="Jaffe D.B."/>
            <person name="Alvarez P."/>
            <person name="Brockman W."/>
            <person name="Butler J."/>
            <person name="Chin C."/>
            <person name="Gnerre S."/>
            <person name="Grabherr M."/>
            <person name="Kleber M."/>
            <person name="Mauceli E."/>
            <person name="MacCallum I."/>
        </authorList>
    </citation>
    <scope>NUCLEOTIDE SEQUENCE [LARGE SCALE GENOMIC DNA]</scope>
    <source>
        <strain evidence="4">Tucson 14024-0371.13</strain>
    </source>
</reference>
<dbReference type="FunCoup" id="B3LXY2">
    <property type="interactions" value="4"/>
</dbReference>
<dbReference type="OMA" id="RNCGEVY"/>
<feature type="signal peptide" evidence="1">
    <location>
        <begin position="1"/>
        <end position="19"/>
    </location>
</feature>
<dbReference type="GeneID" id="6500972"/>
<keyword evidence="1" id="KW-0732">Signal</keyword>
<evidence type="ECO:0000313" key="3">
    <source>
        <dbReference type="EMBL" id="EDV42838.1"/>
    </source>
</evidence>
<evidence type="ECO:0000256" key="1">
    <source>
        <dbReference type="SAM" id="SignalP"/>
    </source>
</evidence>
<organism evidence="3 4">
    <name type="scientific">Drosophila ananassae</name>
    <name type="common">Fruit fly</name>
    <dbReference type="NCBI Taxonomy" id="7217"/>
    <lineage>
        <taxon>Eukaryota</taxon>
        <taxon>Metazoa</taxon>
        <taxon>Ecdysozoa</taxon>
        <taxon>Arthropoda</taxon>
        <taxon>Hexapoda</taxon>
        <taxon>Insecta</taxon>
        <taxon>Pterygota</taxon>
        <taxon>Neoptera</taxon>
        <taxon>Endopterygota</taxon>
        <taxon>Diptera</taxon>
        <taxon>Brachycera</taxon>
        <taxon>Muscomorpha</taxon>
        <taxon>Ephydroidea</taxon>
        <taxon>Drosophilidae</taxon>
        <taxon>Drosophila</taxon>
        <taxon>Sophophora</taxon>
    </lineage>
</organism>
<feature type="domain" description="Kazal-like" evidence="2">
    <location>
        <begin position="27"/>
        <end position="87"/>
    </location>
</feature>
<dbReference type="Proteomes" id="UP000007801">
    <property type="component" value="Unassembled WGS sequence"/>
</dbReference>
<dbReference type="OrthoDB" id="6817055at2759"/>
<dbReference type="KEGG" id="dan:6500972"/>
<sequence length="94" mass="9966">MRFALFVFLACCLLAITVAIPAKDSKKPAANACVKSCGDAYEPICGKAKNSNKERLITFGSPCVMANYNCQHADQQFEQKSNGECGGGASVLLS</sequence>
<keyword evidence="4" id="KW-1185">Reference proteome</keyword>
<dbReference type="Gene3D" id="3.30.60.30">
    <property type="match status" value="1"/>
</dbReference>
<dbReference type="PhylomeDB" id="B3LXY2"/>
<accession>B3LXY2</accession>
<feature type="chain" id="PRO_5002791603" description="Kazal-like domain-containing protein" evidence="1">
    <location>
        <begin position="20"/>
        <end position="94"/>
    </location>
</feature>
<dbReference type="GO" id="GO:0048190">
    <property type="term" value="P:wing disc dorsal/ventral pattern formation"/>
    <property type="evidence" value="ECO:0007669"/>
    <property type="project" value="EnsemblMetazoa"/>
</dbReference>